<dbReference type="Proteomes" id="UP000659223">
    <property type="component" value="Unassembled WGS sequence"/>
</dbReference>
<comment type="similarity">
    <text evidence="1">Belongs to the thioesterase family.</text>
</comment>
<dbReference type="EMBL" id="BMUT01000003">
    <property type="protein sequence ID" value="GGX75533.1"/>
    <property type="molecule type" value="Genomic_DNA"/>
</dbReference>
<dbReference type="PANTHER" id="PTHR11487:SF0">
    <property type="entry name" value="S-ACYL FATTY ACID SYNTHASE THIOESTERASE, MEDIUM CHAIN"/>
    <property type="match status" value="1"/>
</dbReference>
<reference evidence="6" key="1">
    <citation type="journal article" date="2019" name="Int. J. Syst. Evol. Microbiol.">
        <title>The Global Catalogue of Microorganisms (GCM) 10K type strain sequencing project: providing services to taxonomists for standard genome sequencing and annotation.</title>
        <authorList>
            <consortium name="The Broad Institute Genomics Platform"/>
            <consortium name="The Broad Institute Genome Sequencing Center for Infectious Disease"/>
            <person name="Wu L."/>
            <person name="Ma J."/>
        </authorList>
    </citation>
    <scope>NUCLEOTIDE SEQUENCE [LARGE SCALE GENOMIC DNA]</scope>
    <source>
        <strain evidence="6">JCM 4586</strain>
    </source>
</reference>
<dbReference type="SMART" id="SM00824">
    <property type="entry name" value="PKS_TE"/>
    <property type="match status" value="1"/>
</dbReference>
<evidence type="ECO:0000313" key="5">
    <source>
        <dbReference type="EMBL" id="GGX75533.1"/>
    </source>
</evidence>
<organism evidence="5 6">
    <name type="scientific">Streptomyces hiroshimensis</name>
    <dbReference type="NCBI Taxonomy" id="66424"/>
    <lineage>
        <taxon>Bacteria</taxon>
        <taxon>Bacillati</taxon>
        <taxon>Actinomycetota</taxon>
        <taxon>Actinomycetes</taxon>
        <taxon>Kitasatosporales</taxon>
        <taxon>Streptomycetaceae</taxon>
        <taxon>Streptomyces</taxon>
    </lineage>
</organism>
<dbReference type="SUPFAM" id="SSF53474">
    <property type="entry name" value="alpha/beta-Hydrolases"/>
    <property type="match status" value="1"/>
</dbReference>
<protein>
    <submittedName>
        <fullName evidence="5">Thioesterase</fullName>
    </submittedName>
</protein>
<evidence type="ECO:0000313" key="6">
    <source>
        <dbReference type="Proteomes" id="UP000659223"/>
    </source>
</evidence>
<keyword evidence="6" id="KW-1185">Reference proteome</keyword>
<dbReference type="InterPro" id="IPR001031">
    <property type="entry name" value="Thioesterase"/>
</dbReference>
<feature type="region of interest" description="Disordered" evidence="3">
    <location>
        <begin position="1"/>
        <end position="26"/>
    </location>
</feature>
<evidence type="ECO:0000256" key="2">
    <source>
        <dbReference type="ARBA" id="ARBA00022801"/>
    </source>
</evidence>
<dbReference type="InterPro" id="IPR029058">
    <property type="entry name" value="AB_hydrolase_fold"/>
</dbReference>
<comment type="caution">
    <text evidence="5">The sequence shown here is derived from an EMBL/GenBank/DDBJ whole genome shotgun (WGS) entry which is preliminary data.</text>
</comment>
<dbReference type="RefSeq" id="WP_190021382.1">
    <property type="nucleotide sequence ID" value="NZ_BMUT01000003.1"/>
</dbReference>
<dbReference type="Gene3D" id="3.40.50.1820">
    <property type="entry name" value="alpha/beta hydrolase"/>
    <property type="match status" value="1"/>
</dbReference>
<dbReference type="InterPro" id="IPR012223">
    <property type="entry name" value="TEII"/>
</dbReference>
<evidence type="ECO:0000256" key="1">
    <source>
        <dbReference type="ARBA" id="ARBA00007169"/>
    </source>
</evidence>
<feature type="domain" description="Thioesterase TesA-like" evidence="4">
    <location>
        <begin position="35"/>
        <end position="258"/>
    </location>
</feature>
<dbReference type="PANTHER" id="PTHR11487">
    <property type="entry name" value="THIOESTERASE"/>
    <property type="match status" value="1"/>
</dbReference>
<evidence type="ECO:0000259" key="4">
    <source>
        <dbReference type="SMART" id="SM00824"/>
    </source>
</evidence>
<evidence type="ECO:0000256" key="3">
    <source>
        <dbReference type="SAM" id="MobiDB-lite"/>
    </source>
</evidence>
<gene>
    <name evidence="5" type="ORF">GCM10010324_21210</name>
</gene>
<accession>A0ABQ2Y8M7</accession>
<keyword evidence="2" id="KW-0378">Hydrolase</keyword>
<dbReference type="InterPro" id="IPR020802">
    <property type="entry name" value="TesA-like"/>
</dbReference>
<proteinExistence type="inferred from homology"/>
<name>A0ABQ2Y8M7_9ACTN</name>
<dbReference type="Pfam" id="PF00975">
    <property type="entry name" value="Thioesterase"/>
    <property type="match status" value="1"/>
</dbReference>
<sequence>MPTRDDTGRGSATATGRWFPAPARSTSGDHAVRLLCLPYAGGSPVMYRAWGEELAGTADVLPLCLPGRAHRWGEPLEHDLHRIADDVVEAVAPLQRDLPLALFGYSLGALLAFEVARGLTRRGCPPLLLMVAACAPPRDCEGLAPKHILPDAEFIALLQEMGATPQAVLDNEEMLSLLLPMLRADFALADRYRHTPGPVLSTPIVALAGREDPEAGPEVMAGWAHESQRPLRRLDLDGGHLFIEEDPLTVTALVRAELRTALAREER</sequence>